<keyword evidence="3" id="KW-1185">Reference proteome</keyword>
<dbReference type="EMBL" id="OW152823">
    <property type="protein sequence ID" value="CAH2039959.1"/>
    <property type="molecule type" value="Genomic_DNA"/>
</dbReference>
<feature type="region of interest" description="Disordered" evidence="1">
    <location>
        <begin position="1"/>
        <end position="42"/>
    </location>
</feature>
<organism evidence="2 3">
    <name type="scientific">Iphiclides podalirius</name>
    <name type="common">scarce swallowtail</name>
    <dbReference type="NCBI Taxonomy" id="110791"/>
    <lineage>
        <taxon>Eukaryota</taxon>
        <taxon>Metazoa</taxon>
        <taxon>Ecdysozoa</taxon>
        <taxon>Arthropoda</taxon>
        <taxon>Hexapoda</taxon>
        <taxon>Insecta</taxon>
        <taxon>Pterygota</taxon>
        <taxon>Neoptera</taxon>
        <taxon>Endopterygota</taxon>
        <taxon>Lepidoptera</taxon>
        <taxon>Glossata</taxon>
        <taxon>Ditrysia</taxon>
        <taxon>Papilionoidea</taxon>
        <taxon>Papilionidae</taxon>
        <taxon>Papilioninae</taxon>
        <taxon>Iphiclides</taxon>
    </lineage>
</organism>
<feature type="non-terminal residue" evidence="2">
    <location>
        <position position="71"/>
    </location>
</feature>
<proteinExistence type="predicted"/>
<reference evidence="2" key="1">
    <citation type="submission" date="2022-03" db="EMBL/GenBank/DDBJ databases">
        <authorList>
            <person name="Martin H S."/>
        </authorList>
    </citation>
    <scope>NUCLEOTIDE SEQUENCE</scope>
</reference>
<protein>
    <submittedName>
        <fullName evidence="2">Uncharacterized protein</fullName>
    </submittedName>
</protein>
<evidence type="ECO:0000313" key="3">
    <source>
        <dbReference type="Proteomes" id="UP000837857"/>
    </source>
</evidence>
<accession>A0ABN8HUK1</accession>
<evidence type="ECO:0000313" key="2">
    <source>
        <dbReference type="EMBL" id="CAH2039959.1"/>
    </source>
</evidence>
<gene>
    <name evidence="2" type="ORF">IPOD504_LOCUS2149</name>
</gene>
<dbReference type="Proteomes" id="UP000837857">
    <property type="component" value="Chromosome 11"/>
</dbReference>
<name>A0ABN8HUK1_9NEOP</name>
<evidence type="ECO:0000256" key="1">
    <source>
        <dbReference type="SAM" id="MobiDB-lite"/>
    </source>
</evidence>
<sequence>MEDRSVINEPRPPTSARNGRADATDATDAETGESGASEARVCYARRSDGDGRLAVRAARMRRRDVTGRLPL</sequence>